<feature type="transmembrane region" description="Helical" evidence="6">
    <location>
        <begin position="359"/>
        <end position="379"/>
    </location>
</feature>
<organism evidence="8 9">
    <name type="scientific">alpha proteobacterium IMCC14465</name>
    <dbReference type="NCBI Taxonomy" id="1220535"/>
    <lineage>
        <taxon>Bacteria</taxon>
        <taxon>Pseudomonadati</taxon>
        <taxon>Pseudomonadota</taxon>
        <taxon>Alphaproteobacteria</taxon>
        <taxon>PS1 clade</taxon>
    </lineage>
</organism>
<evidence type="ECO:0000259" key="7">
    <source>
        <dbReference type="PROSITE" id="PS50156"/>
    </source>
</evidence>
<evidence type="ECO:0000256" key="6">
    <source>
        <dbReference type="SAM" id="Phobius"/>
    </source>
</evidence>
<dbReference type="eggNOG" id="COG1033">
    <property type="taxonomic scope" value="Bacteria"/>
</dbReference>
<dbReference type="InterPro" id="IPR000731">
    <property type="entry name" value="SSD"/>
</dbReference>
<feature type="transmembrane region" description="Helical" evidence="6">
    <location>
        <begin position="620"/>
        <end position="638"/>
    </location>
</feature>
<evidence type="ECO:0000256" key="5">
    <source>
        <dbReference type="ARBA" id="ARBA00023136"/>
    </source>
</evidence>
<keyword evidence="2" id="KW-1003">Cell membrane</keyword>
<evidence type="ECO:0000313" key="8">
    <source>
        <dbReference type="EMBL" id="EJW20403.1"/>
    </source>
</evidence>
<dbReference type="SUPFAM" id="SSF82866">
    <property type="entry name" value="Multidrug efflux transporter AcrB transmembrane domain"/>
    <property type="match status" value="2"/>
</dbReference>
<name>J9DE45_9PROT</name>
<feature type="transmembrane region" description="Helical" evidence="6">
    <location>
        <begin position="252"/>
        <end position="275"/>
    </location>
</feature>
<dbReference type="EMBL" id="ALYF01000012">
    <property type="protein sequence ID" value="EJW20403.1"/>
    <property type="molecule type" value="Genomic_DNA"/>
</dbReference>
<evidence type="ECO:0000313" key="9">
    <source>
        <dbReference type="Proteomes" id="UP000004836"/>
    </source>
</evidence>
<comment type="caution">
    <text evidence="8">The sequence shown here is derived from an EMBL/GenBank/DDBJ whole genome shotgun (WGS) entry which is preliminary data.</text>
</comment>
<dbReference type="Proteomes" id="UP000004836">
    <property type="component" value="Unassembled WGS sequence"/>
</dbReference>
<dbReference type="Gene3D" id="1.20.1640.10">
    <property type="entry name" value="Multidrug efflux transporter AcrB transmembrane domain"/>
    <property type="match status" value="2"/>
</dbReference>
<dbReference type="PANTHER" id="PTHR33406">
    <property type="entry name" value="MEMBRANE PROTEIN MJ1562-RELATED"/>
    <property type="match status" value="1"/>
</dbReference>
<keyword evidence="3 6" id="KW-0812">Transmembrane</keyword>
<keyword evidence="4 6" id="KW-1133">Transmembrane helix</keyword>
<feature type="transmembrane region" description="Helical" evidence="6">
    <location>
        <begin position="328"/>
        <end position="347"/>
    </location>
</feature>
<comment type="subcellular location">
    <subcellularLocation>
        <location evidence="1">Cell membrane</location>
        <topology evidence="1">Multi-pass membrane protein</topology>
    </subcellularLocation>
</comment>
<dbReference type="PANTHER" id="PTHR33406:SF10">
    <property type="entry name" value="SSD DOMAIN-CONTAINING PROTEIN"/>
    <property type="match status" value="1"/>
</dbReference>
<dbReference type="Pfam" id="PF03176">
    <property type="entry name" value="MMPL"/>
    <property type="match status" value="2"/>
</dbReference>
<feature type="domain" description="SSD" evidence="7">
    <location>
        <begin position="256"/>
        <end position="381"/>
    </location>
</feature>
<feature type="transmembrane region" description="Helical" evidence="6">
    <location>
        <begin position="20"/>
        <end position="40"/>
    </location>
</feature>
<keyword evidence="9" id="KW-1185">Reference proteome</keyword>
<evidence type="ECO:0000256" key="1">
    <source>
        <dbReference type="ARBA" id="ARBA00004651"/>
    </source>
</evidence>
<feature type="transmembrane region" description="Helical" evidence="6">
    <location>
        <begin position="747"/>
        <end position="770"/>
    </location>
</feature>
<evidence type="ECO:0000256" key="3">
    <source>
        <dbReference type="ARBA" id="ARBA00022692"/>
    </source>
</evidence>
<evidence type="ECO:0000256" key="4">
    <source>
        <dbReference type="ARBA" id="ARBA00022989"/>
    </source>
</evidence>
<gene>
    <name evidence="8" type="ORF">IMCC14465_18280</name>
</gene>
<feature type="transmembrane region" description="Helical" evidence="6">
    <location>
        <begin position="674"/>
        <end position="692"/>
    </location>
</feature>
<dbReference type="PROSITE" id="PS50156">
    <property type="entry name" value="SSD"/>
    <property type="match status" value="2"/>
</dbReference>
<dbReference type="AlphaFoldDB" id="J9DE45"/>
<feature type="domain" description="SSD" evidence="7">
    <location>
        <begin position="643"/>
        <end position="772"/>
    </location>
</feature>
<dbReference type="InterPro" id="IPR004869">
    <property type="entry name" value="MMPL_dom"/>
</dbReference>
<reference evidence="8 9" key="1">
    <citation type="journal article" date="2012" name="J. Bacteriol.">
        <title>Genome Sequence of Strain IMCC14465, Isolated from the East Sea, Belonging to the PS1 Clade of Alphaproteobacteria.</title>
        <authorList>
            <person name="Yang S.J."/>
            <person name="Kang I."/>
            <person name="Cho J.C."/>
        </authorList>
    </citation>
    <scope>NUCLEOTIDE SEQUENCE [LARGE SCALE GENOMIC DNA]</scope>
    <source>
        <strain evidence="8 9">IMCC14465</strain>
    </source>
</reference>
<feature type="transmembrane region" description="Helical" evidence="6">
    <location>
        <begin position="223"/>
        <end position="246"/>
    </location>
</feature>
<dbReference type="GO" id="GO:0005886">
    <property type="term" value="C:plasma membrane"/>
    <property type="evidence" value="ECO:0007669"/>
    <property type="project" value="UniProtKB-SubCell"/>
</dbReference>
<dbReference type="STRING" id="1220535.IMCC14465_18280"/>
<evidence type="ECO:0000256" key="2">
    <source>
        <dbReference type="ARBA" id="ARBA00022475"/>
    </source>
</evidence>
<sequence>MNFISSILVKIERGIFNNPRLSLSAILLLTVYFAIQIPALKMYSEFADLLPQKHPYIQLHNEVRDNFGGANNVIIAVEVEEGDIFTNDTMSLVDDLTNSVDSLPSINHNLIKSITHRTTRKVWLTSEGDINSEPYYDPLKEGYTDEELDAMRQAVKANPQVFGIMVSPNLKAALIKGTLNEGRLNYPEVFSKIREMLDDAQSAKGVKIYAAGQPVLVGWVHSYLLEVIQIFLLTAAILMALLVVYFRRFYAIVIPLIGITISSIWGLGVISLLGYNLDPLTMVIPFLVSARALSHGVQLVQRYNDELDVSETGSEAARRTFEGLFRPGSLGVVSDATGIFLISLGSIPINTKLAHYASLWALSVVVTVLIAVPLMLSLIPKQKVINNLNNPIMRLMQVVGDRLVGQKTSAITLVSLLVLTFIGGVYASRVQIGESEPGSPILYRDHDYNVSAKAINELFPGSEELIVVARTDEPGGMKRPEVLRAVKSLQTYMMTDPVVGGVKALPSLVEQVNRLIHSDDPRWLYIPDDPAYAGGLLFTYMASSPIPGALQEFVSPDEDEASIVVFYKDHKGTTIRRAFHMLKTWINDPANQVEGLKFELAGGIIGVTAAGNEAAFETNMVVLPLVLLLIFAFVTIFYMTFHSGFLMLAMMTFATTLTYAYMGVADIGINTNTVPIIAIGVGVGIDYSIYMMDRIREMASKNGNNLDDAIRSALRSAGLAICFTAITLVCGVIIWKFVSSLRFQADAALLLCVMLALNAIAAILLVPAWIRIFKPKFITQQNTSRVM</sequence>
<protein>
    <recommendedName>
        <fullName evidence="7">SSD domain-containing protein</fullName>
    </recommendedName>
</protein>
<proteinExistence type="predicted"/>
<feature type="transmembrane region" description="Helical" evidence="6">
    <location>
        <begin position="410"/>
        <end position="427"/>
    </location>
</feature>
<feature type="transmembrane region" description="Helical" evidence="6">
    <location>
        <begin position="713"/>
        <end position="735"/>
    </location>
</feature>
<accession>J9DE45</accession>
<keyword evidence="5 6" id="KW-0472">Membrane</keyword>
<dbReference type="PATRIC" id="fig|1220535.3.peg.1818"/>
<dbReference type="InterPro" id="IPR050545">
    <property type="entry name" value="Mycobact_MmpL"/>
</dbReference>